<dbReference type="HOGENOM" id="CLU_088941_0_0_5"/>
<dbReference type="AlphaFoldDB" id="L0EW76"/>
<dbReference type="Proteomes" id="UP000010799">
    <property type="component" value="Chromosome"/>
</dbReference>
<keyword evidence="2" id="KW-1185">Reference proteome</keyword>
<sequence>MIYLKIIIITMFSLISLSTKVLSHPHIFIEAHLEVAVSPDDNKLELRNVWRFDEMFTSSVIIDFDKSGNLRLDPDELAEVSKTIRESLAEYDYYITATVDGQKMIINKPDIINSDIQNNRLIMIFSIKLNKTAPLSGKFVFRLCDPTLYTSISFIDDKDLIAVGNHFSKCNHKVVRPNPDEVIAENKSTLTDAFFNDPTGTNMQKLFATRLEMTCL</sequence>
<dbReference type="KEGG" id="lcc:B488_09210"/>
<dbReference type="eggNOG" id="COG3683">
    <property type="taxonomic scope" value="Bacteria"/>
</dbReference>
<protein>
    <recommendedName>
        <fullName evidence="3">DUF1007 family protein</fullName>
    </recommendedName>
</protein>
<gene>
    <name evidence="1" type="ordered locus">B488_09210</name>
</gene>
<evidence type="ECO:0000313" key="1">
    <source>
        <dbReference type="EMBL" id="AGA64913.1"/>
    </source>
</evidence>
<proteinExistence type="predicted"/>
<organism evidence="1 2">
    <name type="scientific">Liberibacter crescens (strain BT-1)</name>
    <dbReference type="NCBI Taxonomy" id="1215343"/>
    <lineage>
        <taxon>Bacteria</taxon>
        <taxon>Pseudomonadati</taxon>
        <taxon>Pseudomonadota</taxon>
        <taxon>Alphaproteobacteria</taxon>
        <taxon>Hyphomicrobiales</taxon>
        <taxon>Rhizobiaceae</taxon>
        <taxon>Liberibacter</taxon>
    </lineage>
</organism>
<dbReference type="InterPro" id="IPR016537">
    <property type="entry name" value="UCP008159_ABC"/>
</dbReference>
<accession>L0EW76</accession>
<dbReference type="PATRIC" id="fig|1215343.11.peg.948"/>
<dbReference type="EMBL" id="CP003789">
    <property type="protein sequence ID" value="AGA64913.1"/>
    <property type="molecule type" value="Genomic_DNA"/>
</dbReference>
<dbReference type="STRING" id="1215343.B488_09210"/>
<name>L0EW76_LIBCB</name>
<dbReference type="PIRSF" id="PIRSF008159">
    <property type="entry name" value="UCP008159_ABC"/>
    <property type="match status" value="1"/>
</dbReference>
<dbReference type="Pfam" id="PF06226">
    <property type="entry name" value="DUF1007"/>
    <property type="match status" value="1"/>
</dbReference>
<reference evidence="1 2" key="1">
    <citation type="journal article" date="2012" name="Stand. Genomic Sci.">
        <title>Complete genome sequence of Liberibacter crescens BT-1.</title>
        <authorList>
            <person name="Leonard M.T."/>
            <person name="Fagen J.R."/>
            <person name="Davis-Richardson A.G."/>
            <person name="Davis M.J."/>
            <person name="Triplett E.W."/>
        </authorList>
    </citation>
    <scope>NUCLEOTIDE SEQUENCE [LARGE SCALE GENOMIC DNA]</scope>
    <source>
        <strain evidence="1 2">BT-1</strain>
    </source>
</reference>
<dbReference type="InterPro" id="IPR010412">
    <property type="entry name" value="DUF1007"/>
</dbReference>
<evidence type="ECO:0000313" key="2">
    <source>
        <dbReference type="Proteomes" id="UP000010799"/>
    </source>
</evidence>
<evidence type="ECO:0008006" key="3">
    <source>
        <dbReference type="Google" id="ProtNLM"/>
    </source>
</evidence>